<dbReference type="InterPro" id="IPR020449">
    <property type="entry name" value="Tscrpt_reg_AraC-type_HTH"/>
</dbReference>
<evidence type="ECO:0000313" key="6">
    <source>
        <dbReference type="EMBL" id="MFD1218198.1"/>
    </source>
</evidence>
<evidence type="ECO:0000256" key="3">
    <source>
        <dbReference type="ARBA" id="ARBA00023163"/>
    </source>
</evidence>
<reference evidence="7" key="1">
    <citation type="journal article" date="2019" name="Int. J. Syst. Evol. Microbiol.">
        <title>The Global Catalogue of Microorganisms (GCM) 10K type strain sequencing project: providing services to taxonomists for standard genome sequencing and annotation.</title>
        <authorList>
            <consortium name="The Broad Institute Genomics Platform"/>
            <consortium name="The Broad Institute Genome Sequencing Center for Infectious Disease"/>
            <person name="Wu L."/>
            <person name="Ma J."/>
        </authorList>
    </citation>
    <scope>NUCLEOTIDE SEQUENCE [LARGE SCALE GENOMIC DNA]</scope>
    <source>
        <strain evidence="7">CCUG 54356</strain>
    </source>
</reference>
<name>A0ABW3UB91_9GAMM</name>
<feature type="transmembrane region" description="Helical" evidence="4">
    <location>
        <begin position="190"/>
        <end position="214"/>
    </location>
</feature>
<feature type="transmembrane region" description="Helical" evidence="4">
    <location>
        <begin position="108"/>
        <end position="128"/>
    </location>
</feature>
<protein>
    <submittedName>
        <fullName evidence="6">Helix-turn-helix domain-containing protein</fullName>
    </submittedName>
</protein>
<dbReference type="PANTHER" id="PTHR43280:SF29">
    <property type="entry name" value="ARAC-FAMILY TRANSCRIPTIONAL REGULATOR"/>
    <property type="match status" value="1"/>
</dbReference>
<dbReference type="Pfam" id="PF12833">
    <property type="entry name" value="HTH_18"/>
    <property type="match status" value="1"/>
</dbReference>
<feature type="transmembrane region" description="Helical" evidence="4">
    <location>
        <begin position="12"/>
        <end position="30"/>
    </location>
</feature>
<feature type="transmembrane region" description="Helical" evidence="4">
    <location>
        <begin position="234"/>
        <end position="251"/>
    </location>
</feature>
<keyword evidence="4" id="KW-0472">Membrane</keyword>
<keyword evidence="4" id="KW-0812">Transmembrane</keyword>
<evidence type="ECO:0000256" key="2">
    <source>
        <dbReference type="ARBA" id="ARBA00023125"/>
    </source>
</evidence>
<dbReference type="InterPro" id="IPR009057">
    <property type="entry name" value="Homeodomain-like_sf"/>
</dbReference>
<dbReference type="SUPFAM" id="SSF46689">
    <property type="entry name" value="Homeodomain-like"/>
    <property type="match status" value="1"/>
</dbReference>
<dbReference type="SMART" id="SM00342">
    <property type="entry name" value="HTH_ARAC"/>
    <property type="match status" value="1"/>
</dbReference>
<feature type="transmembrane region" description="Helical" evidence="4">
    <location>
        <begin position="148"/>
        <end position="169"/>
    </location>
</feature>
<evidence type="ECO:0000256" key="4">
    <source>
        <dbReference type="SAM" id="Phobius"/>
    </source>
</evidence>
<comment type="caution">
    <text evidence="6">The sequence shown here is derived from an EMBL/GenBank/DDBJ whole genome shotgun (WGS) entry which is preliminary data.</text>
</comment>
<keyword evidence="2" id="KW-0238">DNA-binding</keyword>
<keyword evidence="3" id="KW-0804">Transcription</keyword>
<evidence type="ECO:0000313" key="7">
    <source>
        <dbReference type="Proteomes" id="UP001597264"/>
    </source>
</evidence>
<keyword evidence="7" id="KW-1185">Reference proteome</keyword>
<accession>A0ABW3UB91</accession>
<proteinExistence type="predicted"/>
<organism evidence="6 7">
    <name type="scientific">Microbulbifer celer</name>
    <dbReference type="NCBI Taxonomy" id="435905"/>
    <lineage>
        <taxon>Bacteria</taxon>
        <taxon>Pseudomonadati</taxon>
        <taxon>Pseudomonadota</taxon>
        <taxon>Gammaproteobacteria</taxon>
        <taxon>Cellvibrionales</taxon>
        <taxon>Microbulbiferaceae</taxon>
        <taxon>Microbulbifer</taxon>
    </lineage>
</organism>
<dbReference type="EMBL" id="JBHTLR010000029">
    <property type="protein sequence ID" value="MFD1218198.1"/>
    <property type="molecule type" value="Genomic_DNA"/>
</dbReference>
<evidence type="ECO:0000259" key="5">
    <source>
        <dbReference type="PROSITE" id="PS01124"/>
    </source>
</evidence>
<feature type="transmembrane region" description="Helical" evidence="4">
    <location>
        <begin position="39"/>
        <end position="62"/>
    </location>
</feature>
<dbReference type="PANTHER" id="PTHR43280">
    <property type="entry name" value="ARAC-FAMILY TRANSCRIPTIONAL REGULATOR"/>
    <property type="match status" value="1"/>
</dbReference>
<dbReference type="Gene3D" id="1.10.10.60">
    <property type="entry name" value="Homeodomain-like"/>
    <property type="match status" value="1"/>
</dbReference>
<keyword evidence="1" id="KW-0805">Transcription regulation</keyword>
<dbReference type="InterPro" id="IPR018060">
    <property type="entry name" value="HTH_AraC"/>
</dbReference>
<evidence type="ECO:0000256" key="1">
    <source>
        <dbReference type="ARBA" id="ARBA00023015"/>
    </source>
</evidence>
<sequence length="412" mass="47416">MDILLFNIHDVVLFMTSYQCLLFALLLLVLRRERRTSNLLLAAFLLTQAMIPMDTLISYGAGFRQWAVQTVPNLFYVFGSAYWLEGPVLLWYTRSLIYRDYRLRRGDLLFMVPVLLYAVYAYSVYFRFGETTRVGMLQDYSLLGESLITHSLGFTREILRFAFGVWCLLEVRNARRQLRDSYSNIEKIDFTWLQVLIVGFLVIRGWAVFLNLAIMASVHLGMDVDYRIMGLTSNYVVFLLISAMIFFSLSYSSMFEGVERRAPQGTGHPGAEHESGDKREEQIRVAVDSAIAAKIASYMLKEKPFLEPSLTLEQLSSRLDLPRRTVSNTINRHFKRNFFEFVNYYRIEEAKGKLTAPASAHQTIMEIMLACGFNTKATFNSFFKKLVGMTPSEYRRRAVTGKVEEAAVSVQN</sequence>
<dbReference type="PRINTS" id="PR00032">
    <property type="entry name" value="HTHARAC"/>
</dbReference>
<keyword evidence="4" id="KW-1133">Transmembrane helix</keyword>
<dbReference type="RefSeq" id="WP_230434883.1">
    <property type="nucleotide sequence ID" value="NZ_CP087715.1"/>
</dbReference>
<gene>
    <name evidence="6" type="ORF">ACFQ2X_16475</name>
</gene>
<feature type="domain" description="HTH araC/xylS-type" evidence="5">
    <location>
        <begin position="289"/>
        <end position="397"/>
    </location>
</feature>
<feature type="transmembrane region" description="Helical" evidence="4">
    <location>
        <begin position="74"/>
        <end position="92"/>
    </location>
</feature>
<dbReference type="Proteomes" id="UP001597264">
    <property type="component" value="Unassembled WGS sequence"/>
</dbReference>
<dbReference type="PROSITE" id="PS01124">
    <property type="entry name" value="HTH_ARAC_FAMILY_2"/>
    <property type="match status" value="1"/>
</dbReference>